<dbReference type="InterPro" id="IPR027417">
    <property type="entry name" value="P-loop_NTPase"/>
</dbReference>
<dbReference type="AlphaFoldDB" id="A0A7X2MY36"/>
<evidence type="ECO:0000259" key="16">
    <source>
        <dbReference type="PROSITE" id="PS51196"/>
    </source>
</evidence>
<evidence type="ECO:0000313" key="18">
    <source>
        <dbReference type="Proteomes" id="UP000460287"/>
    </source>
</evidence>
<dbReference type="SMART" id="SM00957">
    <property type="entry name" value="SecA_DEAD"/>
    <property type="match status" value="1"/>
</dbReference>
<sequence>MAFIDKIMSKVNSSEVKKLSKTADKVIALQSKYEAMSDEEIRKCSKDLKERVQNGESLDNVLVEAFAIAREADARILKKRPFKVQIMGGIVLHQGRIAEMKTGEGKTLVATLPAYLNALSGNGVHVITVNDYLAKVGAEEMSKVYEFLGLTTGVILPDMSNEDKKDAYNCDITYGINSEFGFDYLRDNMVKSYDEKVQRGFNFCIVDEVDSILIDEARTPLIVSAKGKKASELYKIADYFVKSLDEDVDYEVDHKTKTVILTEEGVSKAEKYYNVENFSDLENFAIKHHTYQALRANYIMTKEVDYIVSDNEVLIVDEFTGRVMDGRRFSDGLHEAIEAKEGLQQKEESRTMASITYQNFFKMYKKLSGMTGTAKTEEYEFNEIFNLDVVVIPTNKPIARVDNKDVLYATEYDKFKAVVEEIKKTHESGQPVLVGTTSIDKSELLSFMLKRAGIHHTVLNAKYHEKEAKIVAKAGQKGAVTIATNMAGRGTDILLGEGVTELGGLKVIGTERHDSQRIDNQLRGRSGRQGDVGESIFYLSLEDDLLKNHMSESDKNYFEKKKKNFEDGKPIILPNVQKAINHAQKAVESDNFETRKNLIKYDNVTSKQMEVLYEQRDLVLKSDNLKDKILSMADDVIIDNTAKEQKDTISALNGIFDMEYDKDPEDSMTTICKWYKEKFKENVDKKEEEMPERFNEIIRTALITIIDDVWVDHLQSIEHLKQYIVLKQYKQMDPAQAFMIEGADMFKESMLNIKKDIVMFVSSMKL</sequence>
<dbReference type="InterPro" id="IPR036266">
    <property type="entry name" value="SecA_Wing/Scaffold_sf"/>
</dbReference>
<keyword evidence="3 12" id="KW-0813">Transport</keyword>
<evidence type="ECO:0000313" key="17">
    <source>
        <dbReference type="EMBL" id="MSR91194.1"/>
    </source>
</evidence>
<dbReference type="EC" id="7.4.2.8" evidence="12"/>
<dbReference type="PRINTS" id="PR00906">
    <property type="entry name" value="SECA"/>
</dbReference>
<dbReference type="HAMAP" id="MF_01382">
    <property type="entry name" value="SecA"/>
    <property type="match status" value="1"/>
</dbReference>
<feature type="binding site" evidence="12">
    <location>
        <position position="85"/>
    </location>
    <ligand>
        <name>ATP</name>
        <dbReference type="ChEBI" id="CHEBI:30616"/>
    </ligand>
</feature>
<reference evidence="17 18" key="1">
    <citation type="submission" date="2019-08" db="EMBL/GenBank/DDBJ databases">
        <title>In-depth cultivation of the pig gut microbiome towards novel bacterial diversity and tailored functional studies.</title>
        <authorList>
            <person name="Wylensek D."/>
            <person name="Hitch T.C.A."/>
            <person name="Clavel T."/>
        </authorList>
    </citation>
    <scope>NUCLEOTIDE SEQUENCE [LARGE SCALE GENOMIC DNA]</scope>
    <source>
        <strain evidence="17 18">WCA-383-APC-5B</strain>
    </source>
</reference>
<evidence type="ECO:0000256" key="5">
    <source>
        <dbReference type="ARBA" id="ARBA00022490"/>
    </source>
</evidence>
<dbReference type="GO" id="GO:0031522">
    <property type="term" value="C:cell envelope Sec protein transport complex"/>
    <property type="evidence" value="ECO:0007669"/>
    <property type="project" value="TreeGrafter"/>
</dbReference>
<feature type="binding site" evidence="12">
    <location>
        <position position="492"/>
    </location>
    <ligand>
        <name>ATP</name>
        <dbReference type="ChEBI" id="CHEBI:30616"/>
    </ligand>
</feature>
<dbReference type="Pfam" id="PF07517">
    <property type="entry name" value="SecA_DEAD"/>
    <property type="match status" value="1"/>
</dbReference>
<dbReference type="Pfam" id="PF01043">
    <property type="entry name" value="SecA_PP_bind"/>
    <property type="match status" value="1"/>
</dbReference>
<accession>A0A7X2MY36</accession>
<dbReference type="GO" id="GO:0017038">
    <property type="term" value="P:protein import"/>
    <property type="evidence" value="ECO:0007669"/>
    <property type="project" value="InterPro"/>
</dbReference>
<dbReference type="InterPro" id="IPR001650">
    <property type="entry name" value="Helicase_C-like"/>
</dbReference>
<keyword evidence="5 12" id="KW-0963">Cytoplasm</keyword>
<comment type="similarity">
    <text evidence="2 12 13">Belongs to the SecA family.</text>
</comment>
<evidence type="ECO:0000256" key="10">
    <source>
        <dbReference type="ARBA" id="ARBA00023010"/>
    </source>
</evidence>
<dbReference type="Proteomes" id="UP000460287">
    <property type="component" value="Unassembled WGS sequence"/>
</dbReference>
<dbReference type="Pfam" id="PF21090">
    <property type="entry name" value="P-loop_SecA"/>
    <property type="match status" value="2"/>
</dbReference>
<evidence type="ECO:0000259" key="15">
    <source>
        <dbReference type="PROSITE" id="PS51194"/>
    </source>
</evidence>
<dbReference type="Gene3D" id="3.90.1440.10">
    <property type="entry name" value="SecA, preprotein cross-linking domain"/>
    <property type="match status" value="1"/>
</dbReference>
<dbReference type="InterPro" id="IPR014018">
    <property type="entry name" value="SecA_motor_DEAD"/>
</dbReference>
<keyword evidence="8 12" id="KW-0653">Protein transport</keyword>
<dbReference type="InterPro" id="IPR000185">
    <property type="entry name" value="SecA"/>
</dbReference>
<evidence type="ECO:0000256" key="1">
    <source>
        <dbReference type="ARBA" id="ARBA00004170"/>
    </source>
</evidence>
<dbReference type="SUPFAM" id="SSF81886">
    <property type="entry name" value="Helical scaffold and wing domains of SecA"/>
    <property type="match status" value="1"/>
</dbReference>
<evidence type="ECO:0000259" key="14">
    <source>
        <dbReference type="PROSITE" id="PS51192"/>
    </source>
</evidence>
<dbReference type="GO" id="GO:0008564">
    <property type="term" value="F:protein-exporting ATPase activity"/>
    <property type="evidence" value="ECO:0007669"/>
    <property type="project" value="UniProtKB-EC"/>
</dbReference>
<dbReference type="FunFam" id="3.40.50.300:FF:000429">
    <property type="entry name" value="Preprotein translocase subunit SecA"/>
    <property type="match status" value="1"/>
</dbReference>
<dbReference type="InterPro" id="IPR020937">
    <property type="entry name" value="SecA_CS"/>
</dbReference>
<keyword evidence="7 12" id="KW-0067">ATP-binding</keyword>
<dbReference type="PROSITE" id="PS01312">
    <property type="entry name" value="SECA"/>
    <property type="match status" value="1"/>
</dbReference>
<comment type="subcellular location">
    <subcellularLocation>
        <location evidence="12">Cell membrane</location>
        <topology evidence="12">Peripheral membrane protein</topology>
        <orientation evidence="12">Cytoplasmic side</orientation>
    </subcellularLocation>
    <subcellularLocation>
        <location evidence="12">Cytoplasm</location>
    </subcellularLocation>
    <subcellularLocation>
        <location evidence="1">Membrane</location>
        <topology evidence="1">Peripheral membrane protein</topology>
    </subcellularLocation>
    <text evidence="12">Distribution is 50-50.</text>
</comment>
<dbReference type="EMBL" id="VULX01000008">
    <property type="protein sequence ID" value="MSR91194.1"/>
    <property type="molecule type" value="Genomic_DNA"/>
</dbReference>
<keyword evidence="9 12" id="KW-1278">Translocase</keyword>
<dbReference type="InterPro" id="IPR011130">
    <property type="entry name" value="SecA_preprotein_X-link_dom"/>
</dbReference>
<dbReference type="NCBIfam" id="NF006630">
    <property type="entry name" value="PRK09200.1"/>
    <property type="match status" value="1"/>
</dbReference>
<feature type="domain" description="SecA family profile" evidence="16">
    <location>
        <begin position="1"/>
        <end position="572"/>
    </location>
</feature>
<feature type="domain" description="Helicase C-terminal" evidence="15">
    <location>
        <begin position="414"/>
        <end position="569"/>
    </location>
</feature>
<gene>
    <name evidence="12 17" type="primary">secA</name>
    <name evidence="17" type="ORF">FYJ33_07160</name>
</gene>
<dbReference type="SUPFAM" id="SSF81767">
    <property type="entry name" value="Pre-protein crosslinking domain of SecA"/>
    <property type="match status" value="1"/>
</dbReference>
<dbReference type="CDD" id="cd17928">
    <property type="entry name" value="DEXDc_SecA"/>
    <property type="match status" value="1"/>
</dbReference>
<feature type="binding site" evidence="12">
    <location>
        <begin position="103"/>
        <end position="107"/>
    </location>
    <ligand>
        <name>ATP</name>
        <dbReference type="ChEBI" id="CHEBI:30616"/>
    </ligand>
</feature>
<dbReference type="GO" id="GO:0006605">
    <property type="term" value="P:protein targeting"/>
    <property type="evidence" value="ECO:0007669"/>
    <property type="project" value="UniProtKB-UniRule"/>
</dbReference>
<dbReference type="Pfam" id="PF07516">
    <property type="entry name" value="SecA_SW"/>
    <property type="match status" value="1"/>
</dbReference>
<dbReference type="InterPro" id="IPR014001">
    <property type="entry name" value="Helicase_ATP-bd"/>
</dbReference>
<evidence type="ECO:0000256" key="12">
    <source>
        <dbReference type="HAMAP-Rule" id="MF_01382"/>
    </source>
</evidence>
<proteinExistence type="inferred from homology"/>
<dbReference type="GO" id="GO:0043952">
    <property type="term" value="P:protein transport by the Sec complex"/>
    <property type="evidence" value="ECO:0007669"/>
    <property type="project" value="TreeGrafter"/>
</dbReference>
<evidence type="ECO:0000256" key="8">
    <source>
        <dbReference type="ARBA" id="ARBA00022927"/>
    </source>
</evidence>
<dbReference type="GO" id="GO:0005886">
    <property type="term" value="C:plasma membrane"/>
    <property type="evidence" value="ECO:0007669"/>
    <property type="project" value="UniProtKB-SubCell"/>
</dbReference>
<dbReference type="InterPro" id="IPR011116">
    <property type="entry name" value="SecA_Wing/Scaffold"/>
</dbReference>
<evidence type="ECO:0000256" key="13">
    <source>
        <dbReference type="RuleBase" id="RU003874"/>
    </source>
</evidence>
<keyword evidence="11 12" id="KW-0472">Membrane</keyword>
<dbReference type="SMART" id="SM00958">
    <property type="entry name" value="SecA_PP_bind"/>
    <property type="match status" value="1"/>
</dbReference>
<dbReference type="PROSITE" id="PS51196">
    <property type="entry name" value="SECA_MOTOR_DEAD"/>
    <property type="match status" value="1"/>
</dbReference>
<evidence type="ECO:0000256" key="7">
    <source>
        <dbReference type="ARBA" id="ARBA00022840"/>
    </source>
</evidence>
<keyword evidence="6 12" id="KW-0547">Nucleotide-binding</keyword>
<dbReference type="GO" id="GO:0065002">
    <property type="term" value="P:intracellular protein transmembrane transport"/>
    <property type="evidence" value="ECO:0007669"/>
    <property type="project" value="UniProtKB-UniRule"/>
</dbReference>
<dbReference type="Gene3D" id="1.10.3060.10">
    <property type="entry name" value="Helical scaffold and wing domains of SecA"/>
    <property type="match status" value="1"/>
</dbReference>
<dbReference type="PANTHER" id="PTHR30612">
    <property type="entry name" value="SECA INNER MEMBRANE COMPONENT OF SEC PROTEIN SECRETION SYSTEM"/>
    <property type="match status" value="1"/>
</dbReference>
<keyword evidence="18" id="KW-1185">Reference proteome</keyword>
<dbReference type="GO" id="GO:0005524">
    <property type="term" value="F:ATP binding"/>
    <property type="evidence" value="ECO:0007669"/>
    <property type="project" value="UniProtKB-UniRule"/>
</dbReference>
<evidence type="ECO:0000256" key="11">
    <source>
        <dbReference type="ARBA" id="ARBA00023136"/>
    </source>
</evidence>
<dbReference type="CDD" id="cd18803">
    <property type="entry name" value="SF2_C_secA"/>
    <property type="match status" value="1"/>
</dbReference>
<dbReference type="SUPFAM" id="SSF52540">
    <property type="entry name" value="P-loop containing nucleoside triphosphate hydrolases"/>
    <property type="match status" value="2"/>
</dbReference>
<dbReference type="PROSITE" id="PS51194">
    <property type="entry name" value="HELICASE_CTER"/>
    <property type="match status" value="1"/>
</dbReference>
<comment type="caution">
    <text evidence="17">The sequence shown here is derived from an EMBL/GenBank/DDBJ whole genome shotgun (WGS) entry which is preliminary data.</text>
</comment>
<evidence type="ECO:0000256" key="3">
    <source>
        <dbReference type="ARBA" id="ARBA00022448"/>
    </source>
</evidence>
<keyword evidence="4 12" id="KW-1003">Cell membrane</keyword>
<evidence type="ECO:0000256" key="6">
    <source>
        <dbReference type="ARBA" id="ARBA00022741"/>
    </source>
</evidence>
<dbReference type="InterPro" id="IPR011115">
    <property type="entry name" value="SecA_DEAD"/>
</dbReference>
<evidence type="ECO:0000256" key="4">
    <source>
        <dbReference type="ARBA" id="ARBA00022475"/>
    </source>
</evidence>
<dbReference type="InterPro" id="IPR044722">
    <property type="entry name" value="SecA_SF2_C"/>
</dbReference>
<evidence type="ECO:0000256" key="2">
    <source>
        <dbReference type="ARBA" id="ARBA00007650"/>
    </source>
</evidence>
<comment type="subunit">
    <text evidence="12">Monomer and homodimer. Part of the essential Sec protein translocation apparatus which comprises SecA, SecYEG and auxiliary proteins SecDF. Other proteins may also be involved.</text>
</comment>
<comment type="function">
    <text evidence="12">Part of the Sec protein translocase complex. Interacts with the SecYEG preprotein conducting channel. Has a central role in coupling the hydrolysis of ATP to the transfer of proteins into and across the cell membrane, serving as an ATP-driven molecular motor driving the stepwise translocation of polypeptide chains across the membrane.</text>
</comment>
<dbReference type="PROSITE" id="PS51192">
    <property type="entry name" value="HELICASE_ATP_BIND_1"/>
    <property type="match status" value="1"/>
</dbReference>
<name>A0A7X2MY36_9CLOT</name>
<keyword evidence="10 12" id="KW-0811">Translocation</keyword>
<dbReference type="Gene3D" id="3.40.50.300">
    <property type="entry name" value="P-loop containing nucleotide triphosphate hydrolases"/>
    <property type="match status" value="3"/>
</dbReference>
<dbReference type="PANTHER" id="PTHR30612:SF0">
    <property type="entry name" value="CHLOROPLAST PROTEIN-TRANSPORTING ATPASE"/>
    <property type="match status" value="1"/>
</dbReference>
<dbReference type="NCBIfam" id="TIGR00963">
    <property type="entry name" value="secA"/>
    <property type="match status" value="1"/>
</dbReference>
<organism evidence="17 18">
    <name type="scientific">Inconstantimicrobium porci</name>
    <dbReference type="NCBI Taxonomy" id="2652291"/>
    <lineage>
        <taxon>Bacteria</taxon>
        <taxon>Bacillati</taxon>
        <taxon>Bacillota</taxon>
        <taxon>Clostridia</taxon>
        <taxon>Eubacteriales</taxon>
        <taxon>Clostridiaceae</taxon>
        <taxon>Inconstantimicrobium</taxon>
    </lineage>
</organism>
<dbReference type="GO" id="GO:0005829">
    <property type="term" value="C:cytosol"/>
    <property type="evidence" value="ECO:0007669"/>
    <property type="project" value="TreeGrafter"/>
</dbReference>
<dbReference type="InterPro" id="IPR036670">
    <property type="entry name" value="SecA_X-link_sf"/>
</dbReference>
<feature type="domain" description="Helicase ATP-binding" evidence="14">
    <location>
        <begin position="87"/>
        <end position="225"/>
    </location>
</feature>
<protein>
    <recommendedName>
        <fullName evidence="12 13">Protein translocase subunit SecA</fullName>
        <ecNumber evidence="12">7.4.2.8</ecNumber>
    </recommendedName>
</protein>
<dbReference type="RefSeq" id="WP_154531072.1">
    <property type="nucleotide sequence ID" value="NZ_VULX01000008.1"/>
</dbReference>
<comment type="catalytic activity">
    <reaction evidence="12">
        <text>ATP + H2O + cellular proteinSide 1 = ADP + phosphate + cellular proteinSide 2.</text>
        <dbReference type="EC" id="7.4.2.8"/>
    </reaction>
</comment>
<evidence type="ECO:0000256" key="9">
    <source>
        <dbReference type="ARBA" id="ARBA00022967"/>
    </source>
</evidence>